<feature type="domain" description="Helix-turn-helix" evidence="1">
    <location>
        <begin position="6"/>
        <end position="55"/>
    </location>
</feature>
<name>A0A0F9I929_9ZZZZ</name>
<reference evidence="2" key="1">
    <citation type="journal article" date="2015" name="Nature">
        <title>Complex archaea that bridge the gap between prokaryotes and eukaryotes.</title>
        <authorList>
            <person name="Spang A."/>
            <person name="Saw J.H."/>
            <person name="Jorgensen S.L."/>
            <person name="Zaremba-Niedzwiedzka K."/>
            <person name="Martijn J."/>
            <person name="Lind A.E."/>
            <person name="van Eijk R."/>
            <person name="Schleper C."/>
            <person name="Guy L."/>
            <person name="Ettema T.J."/>
        </authorList>
    </citation>
    <scope>NUCLEOTIDE SEQUENCE</scope>
</reference>
<gene>
    <name evidence="2" type="ORF">LCGC14_1969800</name>
</gene>
<dbReference type="AlphaFoldDB" id="A0A0F9I929"/>
<sequence>MRRKEVLTTGEVARICHVAPRTVSKWFDTGKLKGYRIPGSRDRRIPFLQLLQFMRVHGMPLKELDGGTTRVLIVDPQGIAGHDAAEECAQAFAYGFEKGITMAMLRPEWAQGLYLK</sequence>
<organism evidence="2">
    <name type="scientific">marine sediment metagenome</name>
    <dbReference type="NCBI Taxonomy" id="412755"/>
    <lineage>
        <taxon>unclassified sequences</taxon>
        <taxon>metagenomes</taxon>
        <taxon>ecological metagenomes</taxon>
    </lineage>
</organism>
<evidence type="ECO:0000313" key="2">
    <source>
        <dbReference type="EMBL" id="KKL83932.1"/>
    </source>
</evidence>
<dbReference type="Pfam" id="PF12728">
    <property type="entry name" value="HTH_17"/>
    <property type="match status" value="1"/>
</dbReference>
<dbReference type="InterPro" id="IPR041657">
    <property type="entry name" value="HTH_17"/>
</dbReference>
<dbReference type="InterPro" id="IPR009061">
    <property type="entry name" value="DNA-bd_dom_put_sf"/>
</dbReference>
<dbReference type="EMBL" id="LAZR01021842">
    <property type="protein sequence ID" value="KKL83932.1"/>
    <property type="molecule type" value="Genomic_DNA"/>
</dbReference>
<evidence type="ECO:0000259" key="1">
    <source>
        <dbReference type="Pfam" id="PF12728"/>
    </source>
</evidence>
<protein>
    <recommendedName>
        <fullName evidence="1">Helix-turn-helix domain-containing protein</fullName>
    </recommendedName>
</protein>
<feature type="non-terminal residue" evidence="2">
    <location>
        <position position="116"/>
    </location>
</feature>
<proteinExistence type="predicted"/>
<accession>A0A0F9I929</accession>
<comment type="caution">
    <text evidence="2">The sequence shown here is derived from an EMBL/GenBank/DDBJ whole genome shotgun (WGS) entry which is preliminary data.</text>
</comment>
<dbReference type="SUPFAM" id="SSF46955">
    <property type="entry name" value="Putative DNA-binding domain"/>
    <property type="match status" value="1"/>
</dbReference>